<sequence length="85" mass="9567">MDPLILPVRNVDSLYTVDEHMQLAYGGNKLDFLMLYMSTNLLQWPLKMQVEAIDSSANASILLVDQVAEALVGISCHDLRLNFNE</sequence>
<reference evidence="2" key="1">
    <citation type="journal article" date="2024" name="IScience">
        <title>Strigolactones Initiate the Formation of Haustorium-like Structures in Castilleja.</title>
        <authorList>
            <person name="Buerger M."/>
            <person name="Peterson D."/>
            <person name="Chory J."/>
        </authorList>
    </citation>
    <scope>NUCLEOTIDE SEQUENCE [LARGE SCALE GENOMIC DNA]</scope>
</reference>
<organism evidence="1 2">
    <name type="scientific">Castilleja foliolosa</name>
    <dbReference type="NCBI Taxonomy" id="1961234"/>
    <lineage>
        <taxon>Eukaryota</taxon>
        <taxon>Viridiplantae</taxon>
        <taxon>Streptophyta</taxon>
        <taxon>Embryophyta</taxon>
        <taxon>Tracheophyta</taxon>
        <taxon>Spermatophyta</taxon>
        <taxon>Magnoliopsida</taxon>
        <taxon>eudicotyledons</taxon>
        <taxon>Gunneridae</taxon>
        <taxon>Pentapetalae</taxon>
        <taxon>asterids</taxon>
        <taxon>lamiids</taxon>
        <taxon>Lamiales</taxon>
        <taxon>Orobanchaceae</taxon>
        <taxon>Pedicularideae</taxon>
        <taxon>Castillejinae</taxon>
        <taxon>Castilleja</taxon>
    </lineage>
</organism>
<proteinExistence type="predicted"/>
<dbReference type="EMBL" id="JAVIJP010000001">
    <property type="protein sequence ID" value="KAL3656015.1"/>
    <property type="molecule type" value="Genomic_DNA"/>
</dbReference>
<comment type="caution">
    <text evidence="1">The sequence shown here is derived from an EMBL/GenBank/DDBJ whole genome shotgun (WGS) entry which is preliminary data.</text>
</comment>
<name>A0ABD3EPA3_9LAMI</name>
<keyword evidence="2" id="KW-1185">Reference proteome</keyword>
<evidence type="ECO:0000313" key="1">
    <source>
        <dbReference type="EMBL" id="KAL3656015.1"/>
    </source>
</evidence>
<evidence type="ECO:0000313" key="2">
    <source>
        <dbReference type="Proteomes" id="UP001632038"/>
    </source>
</evidence>
<accession>A0ABD3EPA3</accession>
<protein>
    <submittedName>
        <fullName evidence="1">Uncharacterized protein</fullName>
    </submittedName>
</protein>
<dbReference type="Proteomes" id="UP001632038">
    <property type="component" value="Unassembled WGS sequence"/>
</dbReference>
<gene>
    <name evidence="1" type="ORF">CASFOL_000411</name>
</gene>
<dbReference type="AlphaFoldDB" id="A0ABD3EPA3"/>